<dbReference type="GO" id="GO:0005524">
    <property type="term" value="F:ATP binding"/>
    <property type="evidence" value="ECO:0007669"/>
    <property type="project" value="UniProtKB-UniRule"/>
</dbReference>
<dbReference type="GO" id="GO:0003725">
    <property type="term" value="F:double-stranded RNA binding"/>
    <property type="evidence" value="ECO:0007669"/>
    <property type="project" value="UniProtKB-UniRule"/>
</dbReference>
<dbReference type="Proteomes" id="UP001055804">
    <property type="component" value="Unassembled WGS sequence"/>
</dbReference>
<feature type="binding site" evidence="14">
    <location>
        <position position="141"/>
    </location>
    <ligand>
        <name>ATP</name>
        <dbReference type="ChEBI" id="CHEBI:30616"/>
    </ligand>
</feature>
<evidence type="ECO:0000256" key="3">
    <source>
        <dbReference type="ARBA" id="ARBA00012584"/>
    </source>
</evidence>
<feature type="binding site" evidence="14">
    <location>
        <position position="55"/>
    </location>
    <ligand>
        <name>ATP</name>
        <dbReference type="ChEBI" id="CHEBI:30616"/>
    </ligand>
</feature>
<evidence type="ECO:0000256" key="9">
    <source>
        <dbReference type="ARBA" id="ARBA00022741"/>
    </source>
</evidence>
<gene>
    <name evidence="16" type="ORF">NJQ99_01575</name>
</gene>
<feature type="domain" description="YrdC-like" evidence="15">
    <location>
        <begin position="10"/>
        <end position="199"/>
    </location>
</feature>
<dbReference type="PROSITE" id="PS51163">
    <property type="entry name" value="YRDC"/>
    <property type="match status" value="1"/>
</dbReference>
<dbReference type="InterPro" id="IPR038385">
    <property type="entry name" value="Sua5/YwlC_C"/>
</dbReference>
<dbReference type="PANTHER" id="PTHR17490">
    <property type="entry name" value="SUA5"/>
    <property type="match status" value="1"/>
</dbReference>
<evidence type="ECO:0000256" key="12">
    <source>
        <dbReference type="ARBA" id="ARBA00048366"/>
    </source>
</evidence>
<dbReference type="InterPro" id="IPR005145">
    <property type="entry name" value="Sua5_C"/>
</dbReference>
<feature type="binding site" evidence="14">
    <location>
        <position position="64"/>
    </location>
    <ligand>
        <name>L-threonine</name>
        <dbReference type="ChEBI" id="CHEBI:57926"/>
    </ligand>
</feature>
<keyword evidence="5 13" id="KW-0963">Cytoplasm</keyword>
<dbReference type="Pfam" id="PF03481">
    <property type="entry name" value="Sua5_C"/>
    <property type="match status" value="1"/>
</dbReference>
<dbReference type="GO" id="GO:0061710">
    <property type="term" value="F:L-threonylcarbamoyladenylate synthase"/>
    <property type="evidence" value="ECO:0007669"/>
    <property type="project" value="UniProtKB-EC"/>
</dbReference>
<protein>
    <recommendedName>
        <fullName evidence="4 13">Threonylcarbamoyl-AMP synthase</fullName>
        <shortName evidence="13">TC-AMP synthase</shortName>
        <ecNumber evidence="3 13">2.7.7.87</ecNumber>
    </recommendedName>
    <alternativeName>
        <fullName evidence="11 13">L-threonylcarbamoyladenylate synthase</fullName>
    </alternativeName>
</protein>
<feature type="binding site" evidence="14">
    <location>
        <position position="32"/>
    </location>
    <ligand>
        <name>L-threonine</name>
        <dbReference type="ChEBI" id="CHEBI:57926"/>
    </ligand>
</feature>
<comment type="function">
    <text evidence="13">Required for the formation of a threonylcarbamoyl group on adenosine at position 37 (t(6)A37) in tRNAs that read codons beginning with adenine.</text>
</comment>
<evidence type="ECO:0000256" key="5">
    <source>
        <dbReference type="ARBA" id="ARBA00022490"/>
    </source>
</evidence>
<comment type="subcellular location">
    <subcellularLocation>
        <location evidence="1 13">Cytoplasm</location>
    </subcellularLocation>
</comment>
<feature type="binding site" evidence="14">
    <location>
        <position position="195"/>
    </location>
    <ligand>
        <name>ATP</name>
        <dbReference type="ChEBI" id="CHEBI:30616"/>
    </ligand>
</feature>
<evidence type="ECO:0000256" key="6">
    <source>
        <dbReference type="ARBA" id="ARBA00022679"/>
    </source>
</evidence>
<dbReference type="Gene3D" id="3.40.50.11030">
    <property type="entry name" value="Threonylcarbamoyl-AMP synthase, C-terminal domain"/>
    <property type="match status" value="1"/>
</dbReference>
<name>A0A9J6P8W2_9PROT</name>
<dbReference type="InterPro" id="IPR006070">
    <property type="entry name" value="Sua5-like_dom"/>
</dbReference>
<proteinExistence type="inferred from homology"/>
<keyword evidence="9 13" id="KW-0547">Nucleotide-binding</keyword>
<keyword evidence="6 13" id="KW-0808">Transferase</keyword>
<feature type="binding site" evidence="14">
    <location>
        <position position="228"/>
    </location>
    <ligand>
        <name>ATP</name>
        <dbReference type="ChEBI" id="CHEBI:30616"/>
    </ligand>
</feature>
<organism evidence="16 17">
    <name type="scientific">Futiania mangrovi</name>
    <dbReference type="NCBI Taxonomy" id="2959716"/>
    <lineage>
        <taxon>Bacteria</taxon>
        <taxon>Pseudomonadati</taxon>
        <taxon>Pseudomonadota</taxon>
        <taxon>Alphaproteobacteria</taxon>
        <taxon>Futianiales</taxon>
        <taxon>Futianiaceae</taxon>
        <taxon>Futiania</taxon>
    </lineage>
</organism>
<evidence type="ECO:0000256" key="13">
    <source>
        <dbReference type="PIRNR" id="PIRNR004930"/>
    </source>
</evidence>
<feature type="binding site" evidence="14">
    <location>
        <position position="59"/>
    </location>
    <ligand>
        <name>ATP</name>
        <dbReference type="ChEBI" id="CHEBI:30616"/>
    </ligand>
</feature>
<dbReference type="GO" id="GO:0008033">
    <property type="term" value="P:tRNA processing"/>
    <property type="evidence" value="ECO:0007669"/>
    <property type="project" value="UniProtKB-KW"/>
</dbReference>
<keyword evidence="17" id="KW-1185">Reference proteome</keyword>
<evidence type="ECO:0000256" key="7">
    <source>
        <dbReference type="ARBA" id="ARBA00022694"/>
    </source>
</evidence>
<dbReference type="PANTHER" id="PTHR17490:SF16">
    <property type="entry name" value="THREONYLCARBAMOYL-AMP SYNTHASE"/>
    <property type="match status" value="1"/>
</dbReference>
<dbReference type="GO" id="GO:0000049">
    <property type="term" value="F:tRNA binding"/>
    <property type="evidence" value="ECO:0007669"/>
    <property type="project" value="TreeGrafter"/>
</dbReference>
<reference evidence="16" key="1">
    <citation type="submission" date="2022-06" db="EMBL/GenBank/DDBJ databases">
        <title>Isolation and Genomics of Futiania mangrovii gen. nov., sp. nov., a Rare and Metabolically-versatile member in the Class Alphaproteobacteria.</title>
        <authorList>
            <person name="Liu L."/>
            <person name="Huang W.-C."/>
            <person name="Pan J."/>
            <person name="Li J."/>
            <person name="Huang Y."/>
            <person name="Du H."/>
            <person name="Liu Y."/>
            <person name="Li M."/>
        </authorList>
    </citation>
    <scope>NUCLEOTIDE SEQUENCE</scope>
    <source>
        <strain evidence="16">FT118</strain>
    </source>
</reference>
<dbReference type="FunFam" id="3.90.870.10:FF:000009">
    <property type="entry name" value="Threonylcarbamoyl-AMP synthase, putative"/>
    <property type="match status" value="1"/>
</dbReference>
<evidence type="ECO:0000256" key="10">
    <source>
        <dbReference type="ARBA" id="ARBA00022840"/>
    </source>
</evidence>
<evidence type="ECO:0000256" key="1">
    <source>
        <dbReference type="ARBA" id="ARBA00004496"/>
    </source>
</evidence>
<evidence type="ECO:0000313" key="17">
    <source>
        <dbReference type="Proteomes" id="UP001055804"/>
    </source>
</evidence>
<dbReference type="Gene3D" id="3.90.870.10">
    <property type="entry name" value="DHBP synthase"/>
    <property type="match status" value="1"/>
</dbReference>
<feature type="binding site" evidence="14">
    <location>
        <position position="179"/>
    </location>
    <ligand>
        <name>L-threonine</name>
        <dbReference type="ChEBI" id="CHEBI:57926"/>
    </ligand>
</feature>
<comment type="caution">
    <text evidence="16">The sequence shown here is derived from an EMBL/GenBank/DDBJ whole genome shotgun (WGS) entry which is preliminary data.</text>
</comment>
<evidence type="ECO:0000256" key="4">
    <source>
        <dbReference type="ARBA" id="ARBA00015492"/>
    </source>
</evidence>
<evidence type="ECO:0000313" key="16">
    <source>
        <dbReference type="EMBL" id="MCP1335093.1"/>
    </source>
</evidence>
<dbReference type="RefSeq" id="WP_269331048.1">
    <property type="nucleotide sequence ID" value="NZ_JAMZFT010000001.1"/>
</dbReference>
<evidence type="ECO:0000256" key="2">
    <source>
        <dbReference type="ARBA" id="ARBA00007663"/>
    </source>
</evidence>
<evidence type="ECO:0000256" key="14">
    <source>
        <dbReference type="PIRSR" id="PIRSR004930-1"/>
    </source>
</evidence>
<evidence type="ECO:0000256" key="8">
    <source>
        <dbReference type="ARBA" id="ARBA00022695"/>
    </source>
</evidence>
<dbReference type="PIRSF" id="PIRSF004930">
    <property type="entry name" value="Tln_factor_SUA5"/>
    <property type="match status" value="1"/>
</dbReference>
<keyword evidence="7 13" id="KW-0819">tRNA processing</keyword>
<keyword evidence="10 13" id="KW-0067">ATP-binding</keyword>
<dbReference type="InterPro" id="IPR010923">
    <property type="entry name" value="T(6)A37_SUA5"/>
</dbReference>
<dbReference type="EMBL" id="JAMZFT010000001">
    <property type="protein sequence ID" value="MCP1335093.1"/>
    <property type="molecule type" value="Genomic_DNA"/>
</dbReference>
<dbReference type="GO" id="GO:0005737">
    <property type="term" value="C:cytoplasm"/>
    <property type="evidence" value="ECO:0007669"/>
    <property type="project" value="UniProtKB-SubCell"/>
</dbReference>
<dbReference type="SUPFAM" id="SSF55821">
    <property type="entry name" value="YrdC/RibB"/>
    <property type="match status" value="1"/>
</dbReference>
<feature type="binding site" evidence="14">
    <location>
        <position position="149"/>
    </location>
    <ligand>
        <name>ATP</name>
        <dbReference type="ChEBI" id="CHEBI:30616"/>
    </ligand>
</feature>
<comment type="catalytic activity">
    <reaction evidence="12 13">
        <text>L-threonine + hydrogencarbonate + ATP = L-threonylcarbamoyladenylate + diphosphate + H2O</text>
        <dbReference type="Rhea" id="RHEA:36407"/>
        <dbReference type="ChEBI" id="CHEBI:15377"/>
        <dbReference type="ChEBI" id="CHEBI:17544"/>
        <dbReference type="ChEBI" id="CHEBI:30616"/>
        <dbReference type="ChEBI" id="CHEBI:33019"/>
        <dbReference type="ChEBI" id="CHEBI:57926"/>
        <dbReference type="ChEBI" id="CHEBI:73682"/>
        <dbReference type="EC" id="2.7.7.87"/>
    </reaction>
</comment>
<sequence length="323" mass="33262">MAEILDAKDPAAIARAAHVLRAGGLVAFPTETVYGLGADATNGEAVARIYEAKGRPRFNPLISHVPDFPAACRLGRFEARAEALAEAFWPGPLTLVVPRAPACPVADLVTAGLDTVAIRVPAHPVAQALLRAVDRPLAAPSANPSGRVSPTTAAHVADGLGDTVDLILDGGPCTVGVESTIVGFAEPGEPPRLLRPGGLPRAAIEEIVGELRGHVGPITAPGQLDSHYAPAAHLRLNAAGPRKGEALLAFGPDVPRAAARVLNLSPAGDLREAAANLFAFLRALDAEGHARIAVMPVPNVGLGEAINDRLARAAAPRTQLPRT</sequence>
<dbReference type="AlphaFoldDB" id="A0A9J6P8W2"/>
<dbReference type="InterPro" id="IPR017945">
    <property type="entry name" value="DHBP_synth_RibB-like_a/b_dom"/>
</dbReference>
<feature type="binding site" evidence="14">
    <location>
        <position position="119"/>
    </location>
    <ligand>
        <name>L-threonine</name>
        <dbReference type="ChEBI" id="CHEBI:57926"/>
    </ligand>
</feature>
<feature type="binding site" evidence="14">
    <location>
        <position position="139"/>
    </location>
    <ligand>
        <name>L-threonine</name>
        <dbReference type="ChEBI" id="CHEBI:57926"/>
    </ligand>
</feature>
<keyword evidence="8 13" id="KW-0548">Nucleotidyltransferase</keyword>
<dbReference type="NCBIfam" id="TIGR00057">
    <property type="entry name" value="L-threonylcarbamoyladenylate synthase"/>
    <property type="match status" value="1"/>
</dbReference>
<dbReference type="Pfam" id="PF01300">
    <property type="entry name" value="Sua5_yciO_yrdC"/>
    <property type="match status" value="1"/>
</dbReference>
<feature type="binding site" evidence="14">
    <location>
        <position position="115"/>
    </location>
    <ligand>
        <name>ATP</name>
        <dbReference type="ChEBI" id="CHEBI:30616"/>
    </ligand>
</feature>
<dbReference type="GO" id="GO:0006450">
    <property type="term" value="P:regulation of translational fidelity"/>
    <property type="evidence" value="ECO:0007669"/>
    <property type="project" value="TreeGrafter"/>
</dbReference>
<accession>A0A9J6P8W2</accession>
<evidence type="ECO:0000259" key="15">
    <source>
        <dbReference type="PROSITE" id="PS51163"/>
    </source>
</evidence>
<evidence type="ECO:0000256" key="11">
    <source>
        <dbReference type="ARBA" id="ARBA00029774"/>
    </source>
</evidence>
<dbReference type="EC" id="2.7.7.87" evidence="3 13"/>
<dbReference type="InterPro" id="IPR050156">
    <property type="entry name" value="TC-AMP_synthase_SUA5"/>
</dbReference>
<comment type="similarity">
    <text evidence="2 13">Belongs to the SUA5 family.</text>
</comment>